<proteinExistence type="inferred from homology"/>
<feature type="domain" description="FAD-binding PCMH-type" evidence="6">
    <location>
        <begin position="34"/>
        <end position="202"/>
    </location>
</feature>
<protein>
    <submittedName>
        <fullName evidence="7">FAD-binding oxidoreductase</fullName>
    </submittedName>
</protein>
<dbReference type="GO" id="GO:0071949">
    <property type="term" value="F:FAD binding"/>
    <property type="evidence" value="ECO:0007669"/>
    <property type="project" value="InterPro"/>
</dbReference>
<dbReference type="Proteomes" id="UP000468735">
    <property type="component" value="Unassembled WGS sequence"/>
</dbReference>
<dbReference type="Gene3D" id="3.30.465.10">
    <property type="match status" value="1"/>
</dbReference>
<dbReference type="Gene3D" id="3.30.43.10">
    <property type="entry name" value="Uridine Diphospho-n-acetylenolpyruvylglucosamine Reductase, domain 2"/>
    <property type="match status" value="1"/>
</dbReference>
<dbReference type="InterPro" id="IPR050416">
    <property type="entry name" value="FAD-linked_Oxidoreductase"/>
</dbReference>
<name>A0A6H9Z5G7_9ACTN</name>
<sequence length="438" mass="45992">MNIAHELRSTIKGRVLAAGDEGFEQATRPWNVAVAQPVDAVVDAADADDVAALVRHARLNGRTVLAQPSGHGATGDVEGAILLRTGRLNELDVRPDERTARVGAGVKWGQVLEAASPHGLMGLAGSSPVVSVTGYTLGGGLSWFSRMHGFGADGVRAFDIVDAGGDKARVTADSDPDLFWALRGGSGDFAIVTAIEFDLFPAPQLYGGRLMWPAEKAPEVLAAFREVTATAPDELAVWFDLLQFPGAAPLVAVDSTYLGDAAGAAALLAPFEKIEGVLNDGRRVLPVAELGSITAEPTDPAPGRSRAELLTELTDDVAATLLEKPIDPLLSVQLRHLGGALARPDGNAGASGRITEPYLLYMFGIPTTPERGAAVRDRQAEIATALTASTSGRKPYTFLGPGEKAASAFSPATLSRLRDIKRDRDPHGVFRGNFPINS</sequence>
<accession>A0A6H9Z5G7</accession>
<evidence type="ECO:0000313" key="8">
    <source>
        <dbReference type="Proteomes" id="UP000468735"/>
    </source>
</evidence>
<evidence type="ECO:0000256" key="2">
    <source>
        <dbReference type="ARBA" id="ARBA00005466"/>
    </source>
</evidence>
<reference evidence="7 8" key="1">
    <citation type="submission" date="2019-09" db="EMBL/GenBank/DDBJ databases">
        <title>Actinomadura physcomitrii sp. nov., a novel actinomycete isolated from moss [Physcomitrium sphaericum (Ludw) Fuernr].</title>
        <authorList>
            <person name="Zhuang X."/>
            <person name="Liu C."/>
        </authorList>
    </citation>
    <scope>NUCLEOTIDE SEQUENCE [LARGE SCALE GENOMIC DNA]</scope>
    <source>
        <strain evidence="7 8">HMC1</strain>
    </source>
</reference>
<gene>
    <name evidence="7" type="ORF">F8566_03620</name>
</gene>
<evidence type="ECO:0000313" key="7">
    <source>
        <dbReference type="EMBL" id="KAB2351359.1"/>
    </source>
</evidence>
<keyword evidence="4" id="KW-0274">FAD</keyword>
<dbReference type="InterPro" id="IPR016167">
    <property type="entry name" value="FAD-bd_PCMH_sub1"/>
</dbReference>
<dbReference type="SUPFAM" id="SSF56176">
    <property type="entry name" value="FAD-binding/transporter-associated domain-like"/>
    <property type="match status" value="1"/>
</dbReference>
<dbReference type="Gene3D" id="3.40.462.20">
    <property type="match status" value="1"/>
</dbReference>
<comment type="caution">
    <text evidence="7">The sequence shown here is derived from an EMBL/GenBank/DDBJ whole genome shotgun (WGS) entry which is preliminary data.</text>
</comment>
<dbReference type="Pfam" id="PF01565">
    <property type="entry name" value="FAD_binding_4"/>
    <property type="match status" value="1"/>
</dbReference>
<evidence type="ECO:0000259" key="6">
    <source>
        <dbReference type="PROSITE" id="PS51387"/>
    </source>
</evidence>
<evidence type="ECO:0000256" key="1">
    <source>
        <dbReference type="ARBA" id="ARBA00001974"/>
    </source>
</evidence>
<dbReference type="OrthoDB" id="5169292at2"/>
<evidence type="ECO:0000256" key="3">
    <source>
        <dbReference type="ARBA" id="ARBA00022630"/>
    </source>
</evidence>
<keyword evidence="8" id="KW-1185">Reference proteome</keyword>
<dbReference type="PROSITE" id="PS51387">
    <property type="entry name" value="FAD_PCMH"/>
    <property type="match status" value="1"/>
</dbReference>
<comment type="cofactor">
    <cofactor evidence="1">
        <name>FAD</name>
        <dbReference type="ChEBI" id="CHEBI:57692"/>
    </cofactor>
</comment>
<evidence type="ECO:0000256" key="4">
    <source>
        <dbReference type="ARBA" id="ARBA00022827"/>
    </source>
</evidence>
<dbReference type="GO" id="GO:0016491">
    <property type="term" value="F:oxidoreductase activity"/>
    <property type="evidence" value="ECO:0007669"/>
    <property type="project" value="UniProtKB-KW"/>
</dbReference>
<evidence type="ECO:0000256" key="5">
    <source>
        <dbReference type="ARBA" id="ARBA00023002"/>
    </source>
</evidence>
<dbReference type="InterPro" id="IPR006094">
    <property type="entry name" value="Oxid_FAD_bind_N"/>
</dbReference>
<dbReference type="PANTHER" id="PTHR42973:SF39">
    <property type="entry name" value="FAD-BINDING PCMH-TYPE DOMAIN-CONTAINING PROTEIN"/>
    <property type="match status" value="1"/>
</dbReference>
<dbReference type="PANTHER" id="PTHR42973">
    <property type="entry name" value="BINDING OXIDOREDUCTASE, PUTATIVE (AFU_ORTHOLOGUE AFUA_1G17690)-RELATED"/>
    <property type="match status" value="1"/>
</dbReference>
<keyword evidence="3" id="KW-0285">Flavoprotein</keyword>
<keyword evidence="5" id="KW-0560">Oxidoreductase</keyword>
<comment type="similarity">
    <text evidence="2">Belongs to the oxygen-dependent FAD-linked oxidoreductase family.</text>
</comment>
<dbReference type="InterPro" id="IPR016169">
    <property type="entry name" value="FAD-bd_PCMH_sub2"/>
</dbReference>
<dbReference type="EMBL" id="WBMT01000002">
    <property type="protein sequence ID" value="KAB2351359.1"/>
    <property type="molecule type" value="Genomic_DNA"/>
</dbReference>
<dbReference type="InterPro" id="IPR016166">
    <property type="entry name" value="FAD-bd_PCMH"/>
</dbReference>
<dbReference type="RefSeq" id="WP_151558019.1">
    <property type="nucleotide sequence ID" value="NZ_WBMT01000002.1"/>
</dbReference>
<dbReference type="InterPro" id="IPR036318">
    <property type="entry name" value="FAD-bd_PCMH-like_sf"/>
</dbReference>
<dbReference type="AlphaFoldDB" id="A0A6H9Z5G7"/>
<organism evidence="7 8">
    <name type="scientific">Actinomadura rudentiformis</name>
    <dbReference type="NCBI Taxonomy" id="359158"/>
    <lineage>
        <taxon>Bacteria</taxon>
        <taxon>Bacillati</taxon>
        <taxon>Actinomycetota</taxon>
        <taxon>Actinomycetes</taxon>
        <taxon>Streptosporangiales</taxon>
        <taxon>Thermomonosporaceae</taxon>
        <taxon>Actinomadura</taxon>
    </lineage>
</organism>